<evidence type="ECO:0000256" key="1">
    <source>
        <dbReference type="SAM" id="MobiDB-lite"/>
    </source>
</evidence>
<comment type="caution">
    <text evidence="2">The sequence shown here is derived from an EMBL/GenBank/DDBJ whole genome shotgun (WGS) entry which is preliminary data.</text>
</comment>
<evidence type="ECO:0000313" key="2">
    <source>
        <dbReference type="EMBL" id="KAE9258490.1"/>
    </source>
</evidence>
<evidence type="ECO:0000313" key="3">
    <source>
        <dbReference type="Proteomes" id="UP000440367"/>
    </source>
</evidence>
<accession>A0A6A4APC0</accession>
<feature type="compositionally biased region" description="Polar residues" evidence="1">
    <location>
        <begin position="146"/>
        <end position="157"/>
    </location>
</feature>
<feature type="compositionally biased region" description="Acidic residues" evidence="1">
    <location>
        <begin position="115"/>
        <end position="127"/>
    </location>
</feature>
<dbReference type="AlphaFoldDB" id="A0A6A4APC0"/>
<sequence length="157" mass="16970">MKMCCLAAERLNGDNGTRVTLVDASYIAQITVWDAKGKKAFASKANLRFRPSGLYEFRQVDGVMFYADIPSGRVQYDRGAPDKIVEVPPPPNKRKSPRESPAKKKGKGKLREANLDIDVDDVGELDGDSGHDLGASADAMDESCGSIRTRSSVAPPA</sequence>
<feature type="compositionally biased region" description="Basic and acidic residues" evidence="1">
    <location>
        <begin position="75"/>
        <end position="85"/>
    </location>
</feature>
<name>A0A6A4APC0_9STRA</name>
<reference evidence="2 3" key="1">
    <citation type="submission" date="2018-08" db="EMBL/GenBank/DDBJ databases">
        <title>Genomic investigation of the strawberry pathogen Phytophthora fragariae indicates pathogenicity is determined by transcriptional variation in three key races.</title>
        <authorList>
            <person name="Adams T.M."/>
            <person name="Armitage A.D."/>
            <person name="Sobczyk M.K."/>
            <person name="Bates H.J."/>
            <person name="Dunwell J.M."/>
            <person name="Nellist C.F."/>
            <person name="Harrison R.J."/>
        </authorList>
    </citation>
    <scope>NUCLEOTIDE SEQUENCE [LARGE SCALE GENOMIC DNA]</scope>
    <source>
        <strain evidence="2 3">BC-1</strain>
    </source>
</reference>
<gene>
    <name evidence="2" type="ORF">PF002_g37</name>
</gene>
<dbReference type="EMBL" id="QXGD01000001">
    <property type="protein sequence ID" value="KAE9258490.1"/>
    <property type="molecule type" value="Genomic_DNA"/>
</dbReference>
<protein>
    <submittedName>
        <fullName evidence="2">Uncharacterized protein</fullName>
    </submittedName>
</protein>
<dbReference type="Proteomes" id="UP000440367">
    <property type="component" value="Unassembled WGS sequence"/>
</dbReference>
<proteinExistence type="predicted"/>
<feature type="region of interest" description="Disordered" evidence="1">
    <location>
        <begin position="73"/>
        <end position="157"/>
    </location>
</feature>
<organism evidence="2 3">
    <name type="scientific">Phytophthora fragariae</name>
    <dbReference type="NCBI Taxonomy" id="53985"/>
    <lineage>
        <taxon>Eukaryota</taxon>
        <taxon>Sar</taxon>
        <taxon>Stramenopiles</taxon>
        <taxon>Oomycota</taxon>
        <taxon>Peronosporomycetes</taxon>
        <taxon>Peronosporales</taxon>
        <taxon>Peronosporaceae</taxon>
        <taxon>Phytophthora</taxon>
    </lineage>
</organism>